<dbReference type="PRINTS" id="PR01399">
    <property type="entry name" value="ENTSNTHTASED"/>
</dbReference>
<dbReference type="GO" id="GO:0000287">
    <property type="term" value="F:magnesium ion binding"/>
    <property type="evidence" value="ECO:0007669"/>
    <property type="project" value="InterPro"/>
</dbReference>
<dbReference type="GO" id="GO:0009366">
    <property type="term" value="C:enterobactin synthetase complex"/>
    <property type="evidence" value="ECO:0007669"/>
    <property type="project" value="InterPro"/>
</dbReference>
<reference evidence="6" key="1">
    <citation type="journal article" date="2012" name="Chem. Biol.">
        <title>Quartromicin biosynthesis: two alternative polyketide chains produced by one polyketide synthase assembly line.</title>
        <authorList>
            <person name="He H.Y."/>
            <person name="Pan H.X."/>
            <person name="Wu L.F."/>
            <person name="Zhang B.B."/>
            <person name="Chai H.B."/>
            <person name="Liu W."/>
            <person name="Tang G.L."/>
        </authorList>
    </citation>
    <scope>NUCLEOTIDE SEQUENCE</scope>
    <source>
        <strain evidence="6">NRRL 21084</strain>
    </source>
</reference>
<evidence type="ECO:0000313" key="6">
    <source>
        <dbReference type="EMBL" id="AFV71333.1"/>
    </source>
</evidence>
<feature type="binding site" evidence="2">
    <location>
        <position position="154"/>
    </location>
    <ligand>
        <name>CoA</name>
        <dbReference type="ChEBI" id="CHEBI:57287"/>
    </ligand>
</feature>
<proteinExistence type="predicted"/>
<dbReference type="SUPFAM" id="SSF56214">
    <property type="entry name" value="4'-phosphopantetheinyl transferase"/>
    <property type="match status" value="1"/>
</dbReference>
<feature type="binding site" evidence="2">
    <location>
        <position position="164"/>
    </location>
    <ligand>
        <name>CoA</name>
        <dbReference type="ChEBI" id="CHEBI:57287"/>
    </ligand>
</feature>
<reference evidence="6" key="2">
    <citation type="journal article" date="2012" name="J. Am. Chem. Soc.">
        <title>Insights into pyrroindomycin biosynthesis reveal a uniform paradigm for tetramate/tetronate formation.</title>
        <authorList>
            <person name="Wu Q."/>
            <person name="Wu Z."/>
            <person name="Qu X."/>
            <person name="Liu W."/>
        </authorList>
    </citation>
    <scope>NUCLEOTIDE SEQUENCE</scope>
    <source>
        <strain evidence="6">NRRL 21084</strain>
    </source>
</reference>
<dbReference type="InterPro" id="IPR041354">
    <property type="entry name" value="4PPT_N"/>
</dbReference>
<evidence type="ECO:0000256" key="3">
    <source>
        <dbReference type="PIRSR" id="PIRSR603542-2"/>
    </source>
</evidence>
<name>K7QVW5_STRRG</name>
<dbReference type="GO" id="GO:0009239">
    <property type="term" value="P:enterobactin biosynthetic process"/>
    <property type="evidence" value="ECO:0007669"/>
    <property type="project" value="InterPro"/>
</dbReference>
<comment type="cofactor">
    <cofactor evidence="3">
        <name>Mg(2+)</name>
        <dbReference type="ChEBI" id="CHEBI:18420"/>
    </cofactor>
</comment>
<feature type="binding site" evidence="3">
    <location>
        <position position="107"/>
    </location>
    <ligand>
        <name>Mg(2+)</name>
        <dbReference type="ChEBI" id="CHEBI:18420"/>
    </ligand>
</feature>
<keyword evidence="1" id="KW-0808">Transferase</keyword>
<dbReference type="Pfam" id="PF17837">
    <property type="entry name" value="4PPT_N"/>
    <property type="match status" value="1"/>
</dbReference>
<dbReference type="InterPro" id="IPR008278">
    <property type="entry name" value="4-PPantetheinyl_Trfase_dom"/>
</dbReference>
<organism evidence="6">
    <name type="scientific">Streptomyces rugosporus</name>
    <dbReference type="NCBI Taxonomy" id="295838"/>
    <lineage>
        <taxon>Bacteria</taxon>
        <taxon>Bacillati</taxon>
        <taxon>Actinomycetota</taxon>
        <taxon>Actinomycetes</taxon>
        <taxon>Kitasatosporales</taxon>
        <taxon>Streptomycetaceae</taxon>
        <taxon>Streptomyces</taxon>
    </lineage>
</organism>
<dbReference type="GO" id="GO:0005886">
    <property type="term" value="C:plasma membrane"/>
    <property type="evidence" value="ECO:0007669"/>
    <property type="project" value="TreeGrafter"/>
</dbReference>
<dbReference type="Pfam" id="PF01648">
    <property type="entry name" value="ACPS"/>
    <property type="match status" value="1"/>
</dbReference>
<gene>
    <name evidence="6" type="primary">pyrG4</name>
</gene>
<evidence type="ECO:0000259" key="5">
    <source>
        <dbReference type="Pfam" id="PF17837"/>
    </source>
</evidence>
<feature type="binding site" evidence="2">
    <location>
        <position position="150"/>
    </location>
    <ligand>
        <name>CoA</name>
        <dbReference type="ChEBI" id="CHEBI:57287"/>
    </ligand>
</feature>
<dbReference type="GO" id="GO:0008897">
    <property type="term" value="F:holo-[acyl-carrier-protein] synthase activity"/>
    <property type="evidence" value="ECO:0007669"/>
    <property type="project" value="InterPro"/>
</dbReference>
<dbReference type="AlphaFoldDB" id="K7QVW5"/>
<dbReference type="InterPro" id="IPR037143">
    <property type="entry name" value="4-PPantetheinyl_Trfase_dom_sf"/>
</dbReference>
<protein>
    <submittedName>
        <fullName evidence="6">PyrG4</fullName>
    </submittedName>
</protein>
<dbReference type="PANTHER" id="PTHR38096">
    <property type="entry name" value="ENTEROBACTIN SYNTHASE COMPONENT D"/>
    <property type="match status" value="1"/>
</dbReference>
<feature type="binding site" evidence="2">
    <location>
        <position position="105"/>
    </location>
    <ligand>
        <name>CoA</name>
        <dbReference type="ChEBI" id="CHEBI:57287"/>
    </ligand>
</feature>
<dbReference type="PANTHER" id="PTHR38096:SF1">
    <property type="entry name" value="ENTEROBACTIN SYNTHASE COMPONENT D"/>
    <property type="match status" value="1"/>
</dbReference>
<keyword evidence="3" id="KW-0460">Magnesium</keyword>
<feature type="binding site" evidence="2">
    <location>
        <position position="47"/>
    </location>
    <ligand>
        <name>CoA</name>
        <dbReference type="ChEBI" id="CHEBI:57287"/>
    </ligand>
</feature>
<accession>K7QVW5</accession>
<sequence length="221" mass="23032">MIERILPSAVVSADTTADLCDGPLFPEEEALIGRAVGKRRREFESGRACARRALGRLGVPPVAVTAGPRGEPLWPEGVVGSITHCAGYRAAAAGSLRSVGGIGIDAEPNTPLPDGVLTSVASPGERDQVGLLAGLEPGVRWDRLLFSAKEAVYKVWYPLTGRPLDFEDAEIAFGRNGVFSARLLVTGGPVTGFTGRWHAAGGLLLTAIVMRPLPAGRAGAS</sequence>
<feature type="binding site" evidence="2">
    <location>
        <position position="39"/>
    </location>
    <ligand>
        <name>CoA</name>
        <dbReference type="ChEBI" id="CHEBI:57287"/>
    </ligand>
</feature>
<feature type="binding site" evidence="2">
    <location>
        <begin position="83"/>
        <end position="84"/>
    </location>
    <ligand>
        <name>CoA</name>
        <dbReference type="ChEBI" id="CHEBI:57287"/>
    </ligand>
</feature>
<dbReference type="EMBL" id="JX042309">
    <property type="protein sequence ID" value="AFV71333.1"/>
    <property type="molecule type" value="Genomic_DNA"/>
</dbReference>
<feature type="domain" description="4'-phosphopantetheinyl transferase" evidence="4">
    <location>
        <begin position="101"/>
        <end position="189"/>
    </location>
</feature>
<evidence type="ECO:0000256" key="1">
    <source>
        <dbReference type="ARBA" id="ARBA00022679"/>
    </source>
</evidence>
<keyword evidence="3" id="KW-0479">Metal-binding</keyword>
<feature type="domain" description="4'-phosphopantetheinyl transferase N-terminal" evidence="5">
    <location>
        <begin position="27"/>
        <end position="93"/>
    </location>
</feature>
<evidence type="ECO:0000259" key="4">
    <source>
        <dbReference type="Pfam" id="PF01648"/>
    </source>
</evidence>
<feature type="binding site" evidence="3">
    <location>
        <position position="105"/>
    </location>
    <ligand>
        <name>Mg(2+)</name>
        <dbReference type="ChEBI" id="CHEBI:18420"/>
    </ligand>
</feature>
<dbReference type="InterPro" id="IPR003542">
    <property type="entry name" value="Enbac_synth_compD-like"/>
</dbReference>
<evidence type="ECO:0000256" key="2">
    <source>
        <dbReference type="PIRSR" id="PIRSR603542-1"/>
    </source>
</evidence>
<dbReference type="Gene3D" id="3.90.470.20">
    <property type="entry name" value="4'-phosphopantetheinyl transferase domain"/>
    <property type="match status" value="1"/>
</dbReference>
<feature type="binding site" evidence="3">
    <location>
        <position position="106"/>
    </location>
    <ligand>
        <name>Mg(2+)</name>
        <dbReference type="ChEBI" id="CHEBI:18420"/>
    </ligand>
</feature>